<feature type="domain" description="EGF-like" evidence="9">
    <location>
        <begin position="169"/>
        <end position="204"/>
    </location>
</feature>
<dbReference type="SMART" id="SM00181">
    <property type="entry name" value="EGF"/>
    <property type="match status" value="8"/>
</dbReference>
<keyword evidence="5" id="KW-0325">Glycoprotein</keyword>
<proteinExistence type="predicted"/>
<keyword evidence="2" id="KW-0732">Signal</keyword>
<dbReference type="SUPFAM" id="SSF57184">
    <property type="entry name" value="Growth factor receptor domain"/>
    <property type="match status" value="2"/>
</dbReference>
<dbReference type="PROSITE" id="PS01187">
    <property type="entry name" value="EGF_CA"/>
    <property type="match status" value="2"/>
</dbReference>
<evidence type="ECO:0000256" key="7">
    <source>
        <dbReference type="SAM" id="MobiDB-lite"/>
    </source>
</evidence>
<evidence type="ECO:0000259" key="9">
    <source>
        <dbReference type="PROSITE" id="PS50026"/>
    </source>
</evidence>
<evidence type="ECO:0000256" key="5">
    <source>
        <dbReference type="ARBA" id="ARBA00023180"/>
    </source>
</evidence>
<feature type="disulfide bond" evidence="6">
    <location>
        <begin position="82"/>
        <end position="91"/>
    </location>
</feature>
<dbReference type="PANTHER" id="PTHR24033">
    <property type="entry name" value="EGF-LIKE DOMAIN-CONTAINING PROTEIN"/>
    <property type="match status" value="1"/>
</dbReference>
<feature type="disulfide bond" evidence="6">
    <location>
        <begin position="308"/>
        <end position="317"/>
    </location>
</feature>
<evidence type="ECO:0000256" key="4">
    <source>
        <dbReference type="ARBA" id="ARBA00023157"/>
    </source>
</evidence>
<dbReference type="PROSITE" id="PS01186">
    <property type="entry name" value="EGF_2"/>
    <property type="match status" value="7"/>
</dbReference>
<dbReference type="PROSITE" id="PS00010">
    <property type="entry name" value="ASX_HYDROXYL"/>
    <property type="match status" value="5"/>
</dbReference>
<keyword evidence="3" id="KW-0677">Repeat</keyword>
<evidence type="ECO:0000256" key="3">
    <source>
        <dbReference type="ARBA" id="ARBA00022737"/>
    </source>
</evidence>
<dbReference type="InterPro" id="IPR018097">
    <property type="entry name" value="EGF_Ca-bd_CS"/>
</dbReference>
<evidence type="ECO:0000313" key="10">
    <source>
        <dbReference type="EMBL" id="GFN86987.1"/>
    </source>
</evidence>
<dbReference type="PANTHER" id="PTHR24033:SF232">
    <property type="entry name" value="LAMININ SUBUNIT GAMMA-2-RELATED"/>
    <property type="match status" value="1"/>
</dbReference>
<feature type="domain" description="EGF-like" evidence="9">
    <location>
        <begin position="244"/>
        <end position="280"/>
    </location>
</feature>
<feature type="region of interest" description="Disordered" evidence="7">
    <location>
        <begin position="334"/>
        <end position="370"/>
    </location>
</feature>
<feature type="region of interest" description="Disordered" evidence="7">
    <location>
        <begin position="506"/>
        <end position="541"/>
    </location>
</feature>
<dbReference type="AlphaFoldDB" id="A0AAV3YWS7"/>
<feature type="domain" description="EGF-like" evidence="9">
    <location>
        <begin position="54"/>
        <end position="92"/>
    </location>
</feature>
<sequence>METSSILCCGCKLGWQGPYCTECVPYLGCHHGTCEEPWECNCEEGWGGLLCNQDLNFCTHHNPCKNEGVCRNTGQGSYTCDCRPGYKGDNCEQEINDCKNMPCVNGGLCKDIGNGFQCQCPQSHYGARCEKEAVSCLGNPCEQGTCVNKEGTYFCICPAGYTGPNCETDINECESSPCQHGTCVDQLNGYRCICQPGYVGSECHELEYNCVDNPCGEHGYCVNEVNSYRCQCHAGYVGANCMENVDDCDMRPCANGGSCTDLVNDFKCDCAPGFEGKDCSFLIDLCRENPCRNGGICESRLADYICSCPTGFWGKNCHLYEGMPVNVDVVDNKNKNNITARPPAPATTPGNGDLSGQMDSSTGEKGEGGGGDGLSMTQLLVIVCLGVGIPLILIIIAVTILLCRKRSYLQQRQHTQQNLENMAREKERHYINNMNNKSSTTVSSNLSSPTSDANIFTTLPNSASNSSSIKISNEEQQDINKLKAKHMMLAGDCGLTTSYTTKDIDSSTSGNGGGGGGGGGGGSTLTQHVSSGGSQRTHTPCPSYLRDVVAITHKELCLQSPSPPFSSPPSVLPSSSACPPSQGGRRGSDCDLDFEKTYRRLDVDSLQVDTKRPLSEYQRHHSQHKKGTAISPPQVPLDVAVTPSNISTINTVSGGSGSSKLCRDTSSTPAYNSPTTVYLGGYNSSLPSLTPKQQQLLQEQLKRHSRYDEDFLATEV</sequence>
<dbReference type="GO" id="GO:0005509">
    <property type="term" value="F:calcium ion binding"/>
    <property type="evidence" value="ECO:0007669"/>
    <property type="project" value="InterPro"/>
</dbReference>
<evidence type="ECO:0000256" key="8">
    <source>
        <dbReference type="SAM" id="Phobius"/>
    </source>
</evidence>
<accession>A0AAV3YWS7</accession>
<dbReference type="InterPro" id="IPR001881">
    <property type="entry name" value="EGF-like_Ca-bd_dom"/>
</dbReference>
<dbReference type="Proteomes" id="UP000735302">
    <property type="component" value="Unassembled WGS sequence"/>
</dbReference>
<feature type="disulfide bond" evidence="6">
    <location>
        <begin position="120"/>
        <end position="129"/>
    </location>
</feature>
<feature type="compositionally biased region" description="Pro residues" evidence="7">
    <location>
        <begin position="561"/>
        <end position="571"/>
    </location>
</feature>
<organism evidence="10 11">
    <name type="scientific">Plakobranchus ocellatus</name>
    <dbReference type="NCBI Taxonomy" id="259542"/>
    <lineage>
        <taxon>Eukaryota</taxon>
        <taxon>Metazoa</taxon>
        <taxon>Spiralia</taxon>
        <taxon>Lophotrochozoa</taxon>
        <taxon>Mollusca</taxon>
        <taxon>Gastropoda</taxon>
        <taxon>Heterobranchia</taxon>
        <taxon>Euthyneura</taxon>
        <taxon>Panpulmonata</taxon>
        <taxon>Sacoglossa</taxon>
        <taxon>Placobranchoidea</taxon>
        <taxon>Plakobranchidae</taxon>
        <taxon>Plakobranchus</taxon>
    </lineage>
</organism>
<dbReference type="SUPFAM" id="SSF57196">
    <property type="entry name" value="EGF/Laminin"/>
    <property type="match status" value="1"/>
</dbReference>
<feature type="disulfide bond" evidence="6">
    <location>
        <begin position="232"/>
        <end position="241"/>
    </location>
</feature>
<keyword evidence="11" id="KW-1185">Reference proteome</keyword>
<feature type="region of interest" description="Disordered" evidence="7">
    <location>
        <begin position="560"/>
        <end position="591"/>
    </location>
</feature>
<dbReference type="PROSITE" id="PS00022">
    <property type="entry name" value="EGF_1"/>
    <property type="match status" value="7"/>
</dbReference>
<evidence type="ECO:0000256" key="2">
    <source>
        <dbReference type="ARBA" id="ARBA00022729"/>
    </source>
</evidence>
<feature type="transmembrane region" description="Helical" evidence="8">
    <location>
        <begin position="379"/>
        <end position="403"/>
    </location>
</feature>
<dbReference type="InterPro" id="IPR000742">
    <property type="entry name" value="EGF"/>
</dbReference>
<dbReference type="Gene3D" id="2.10.25.10">
    <property type="entry name" value="Laminin"/>
    <property type="match status" value="8"/>
</dbReference>
<dbReference type="CDD" id="cd00054">
    <property type="entry name" value="EGF_CA"/>
    <property type="match status" value="7"/>
</dbReference>
<dbReference type="Pfam" id="PF25024">
    <property type="entry name" value="EGF_TEN"/>
    <property type="match status" value="1"/>
</dbReference>
<evidence type="ECO:0000256" key="1">
    <source>
        <dbReference type="ARBA" id="ARBA00022536"/>
    </source>
</evidence>
<dbReference type="InterPro" id="IPR051830">
    <property type="entry name" value="NOTCH_homolog"/>
</dbReference>
<feature type="disulfide bond" evidence="6">
    <location>
        <begin position="194"/>
        <end position="203"/>
    </location>
</feature>
<dbReference type="Pfam" id="PF00008">
    <property type="entry name" value="EGF"/>
    <property type="match status" value="2"/>
</dbReference>
<feature type="disulfide bond" evidence="6">
    <location>
        <begin position="136"/>
        <end position="146"/>
    </location>
</feature>
<keyword evidence="8" id="KW-0472">Membrane</keyword>
<reference evidence="10 11" key="1">
    <citation type="journal article" date="2021" name="Elife">
        <title>Chloroplast acquisition without the gene transfer in kleptoplastic sea slugs, Plakobranchus ocellatus.</title>
        <authorList>
            <person name="Maeda T."/>
            <person name="Takahashi S."/>
            <person name="Yoshida T."/>
            <person name="Shimamura S."/>
            <person name="Takaki Y."/>
            <person name="Nagai Y."/>
            <person name="Toyoda A."/>
            <person name="Suzuki Y."/>
            <person name="Arimoto A."/>
            <person name="Ishii H."/>
            <person name="Satoh N."/>
            <person name="Nishiyama T."/>
            <person name="Hasebe M."/>
            <person name="Maruyama T."/>
            <person name="Minagawa J."/>
            <person name="Obokata J."/>
            <person name="Shigenobu S."/>
        </authorList>
    </citation>
    <scope>NUCLEOTIDE SEQUENCE [LARGE SCALE GENOMIC DNA]</scope>
</reference>
<keyword evidence="8" id="KW-0812">Transmembrane</keyword>
<evidence type="ECO:0000256" key="6">
    <source>
        <dbReference type="PROSITE-ProRule" id="PRU00076"/>
    </source>
</evidence>
<feature type="region of interest" description="Disordered" evidence="7">
    <location>
        <begin position="616"/>
        <end position="635"/>
    </location>
</feature>
<dbReference type="FunFam" id="2.10.25.10:FF:000321">
    <property type="entry name" value="Protein delta homolog 1"/>
    <property type="match status" value="1"/>
</dbReference>
<dbReference type="PROSITE" id="PS50026">
    <property type="entry name" value="EGF_3"/>
    <property type="match status" value="7"/>
</dbReference>
<comment type="caution">
    <text evidence="10">The sequence shown here is derived from an EMBL/GenBank/DDBJ whole genome shotgun (WGS) entry which is preliminary data.</text>
</comment>
<dbReference type="FunFam" id="2.10.25.10:FF:000472">
    <property type="entry name" value="Uncharacterized protein, isoform A"/>
    <property type="match status" value="2"/>
</dbReference>
<feature type="domain" description="EGF-like" evidence="9">
    <location>
        <begin position="94"/>
        <end position="130"/>
    </location>
</feature>
<dbReference type="SMART" id="SM00179">
    <property type="entry name" value="EGF_CA"/>
    <property type="match status" value="7"/>
</dbReference>
<keyword evidence="8" id="KW-1133">Transmembrane helix</keyword>
<feature type="compositionally biased region" description="Low complexity" evidence="7">
    <location>
        <begin position="572"/>
        <end position="581"/>
    </location>
</feature>
<dbReference type="InterPro" id="IPR009030">
    <property type="entry name" value="Growth_fac_rcpt_cys_sf"/>
</dbReference>
<protein>
    <submittedName>
        <fullName evidence="10">Delta-like protein</fullName>
    </submittedName>
</protein>
<feature type="disulfide bond" evidence="6">
    <location>
        <begin position="173"/>
        <end position="183"/>
    </location>
</feature>
<dbReference type="PRINTS" id="PR00010">
    <property type="entry name" value="EGFBLOOD"/>
</dbReference>
<feature type="domain" description="EGF-like" evidence="9">
    <location>
        <begin position="132"/>
        <end position="167"/>
    </location>
</feature>
<dbReference type="FunFam" id="2.10.25.10:FF:000064">
    <property type="entry name" value="Delta-like protein"/>
    <property type="match status" value="1"/>
</dbReference>
<feature type="domain" description="EGF-like" evidence="9">
    <location>
        <begin position="206"/>
        <end position="242"/>
    </location>
</feature>
<dbReference type="FunFam" id="2.10.25.10:FF:000255">
    <property type="entry name" value="Sushi, nidogen and EGF-like domains 1"/>
    <property type="match status" value="1"/>
</dbReference>
<keyword evidence="1 6" id="KW-0245">EGF-like domain</keyword>
<keyword evidence="4 6" id="KW-1015">Disulfide bond</keyword>
<feature type="compositionally biased region" description="Gly residues" evidence="7">
    <location>
        <begin position="510"/>
        <end position="523"/>
    </location>
</feature>
<name>A0AAV3YWS7_9GAST</name>
<evidence type="ECO:0000313" key="11">
    <source>
        <dbReference type="Proteomes" id="UP000735302"/>
    </source>
</evidence>
<feature type="compositionally biased region" description="Polar residues" evidence="7">
    <location>
        <begin position="524"/>
        <end position="540"/>
    </location>
</feature>
<dbReference type="InterPro" id="IPR000152">
    <property type="entry name" value="EGF-type_Asp/Asn_hydroxyl_site"/>
</dbReference>
<feature type="domain" description="EGF-like" evidence="9">
    <location>
        <begin position="282"/>
        <end position="318"/>
    </location>
</feature>
<gene>
    <name evidence="10" type="ORF">PoB_001349300</name>
</gene>
<comment type="caution">
    <text evidence="6">Lacks conserved residue(s) required for the propagation of feature annotation.</text>
</comment>
<dbReference type="EMBL" id="BLXT01001645">
    <property type="protein sequence ID" value="GFN86987.1"/>
    <property type="molecule type" value="Genomic_DNA"/>
</dbReference>
<feature type="disulfide bond" evidence="6">
    <location>
        <begin position="157"/>
        <end position="166"/>
    </location>
</feature>
<feature type="disulfide bond" evidence="6">
    <location>
        <begin position="270"/>
        <end position="279"/>
    </location>
</feature>